<dbReference type="Proteomes" id="UP000799779">
    <property type="component" value="Unassembled WGS sequence"/>
</dbReference>
<reference evidence="2" key="1">
    <citation type="journal article" date="2020" name="Stud. Mycol.">
        <title>101 Dothideomycetes genomes: a test case for predicting lifestyles and emergence of pathogens.</title>
        <authorList>
            <person name="Haridas S."/>
            <person name="Albert R."/>
            <person name="Binder M."/>
            <person name="Bloem J."/>
            <person name="Labutti K."/>
            <person name="Salamov A."/>
            <person name="Andreopoulos B."/>
            <person name="Baker S."/>
            <person name="Barry K."/>
            <person name="Bills G."/>
            <person name="Bluhm B."/>
            <person name="Cannon C."/>
            <person name="Castanera R."/>
            <person name="Culley D."/>
            <person name="Daum C."/>
            <person name="Ezra D."/>
            <person name="Gonzalez J."/>
            <person name="Henrissat B."/>
            <person name="Kuo A."/>
            <person name="Liang C."/>
            <person name="Lipzen A."/>
            <person name="Lutzoni F."/>
            <person name="Magnuson J."/>
            <person name="Mondo S."/>
            <person name="Nolan M."/>
            <person name="Ohm R."/>
            <person name="Pangilinan J."/>
            <person name="Park H.-J."/>
            <person name="Ramirez L."/>
            <person name="Alfaro M."/>
            <person name="Sun H."/>
            <person name="Tritt A."/>
            <person name="Yoshinaga Y."/>
            <person name="Zwiers L.-H."/>
            <person name="Turgeon B."/>
            <person name="Goodwin S."/>
            <person name="Spatafora J."/>
            <person name="Crous P."/>
            <person name="Grigoriev I."/>
        </authorList>
    </citation>
    <scope>NUCLEOTIDE SEQUENCE</scope>
    <source>
        <strain evidence="2">CBS 123094</strain>
    </source>
</reference>
<protein>
    <submittedName>
        <fullName evidence="2">Uncharacterized protein</fullName>
    </submittedName>
</protein>
<organism evidence="2 3">
    <name type="scientific">Amniculicola lignicola CBS 123094</name>
    <dbReference type="NCBI Taxonomy" id="1392246"/>
    <lineage>
        <taxon>Eukaryota</taxon>
        <taxon>Fungi</taxon>
        <taxon>Dikarya</taxon>
        <taxon>Ascomycota</taxon>
        <taxon>Pezizomycotina</taxon>
        <taxon>Dothideomycetes</taxon>
        <taxon>Pleosporomycetidae</taxon>
        <taxon>Pleosporales</taxon>
        <taxon>Amniculicolaceae</taxon>
        <taxon>Amniculicola</taxon>
    </lineage>
</organism>
<proteinExistence type="predicted"/>
<keyword evidence="3" id="KW-1185">Reference proteome</keyword>
<gene>
    <name evidence="2" type="ORF">P154DRAFT_192533</name>
</gene>
<feature type="region of interest" description="Disordered" evidence="1">
    <location>
        <begin position="71"/>
        <end position="99"/>
    </location>
</feature>
<evidence type="ECO:0000313" key="3">
    <source>
        <dbReference type="Proteomes" id="UP000799779"/>
    </source>
</evidence>
<dbReference type="AlphaFoldDB" id="A0A6A5WFK1"/>
<name>A0A6A5WFK1_9PLEO</name>
<dbReference type="EMBL" id="ML977587">
    <property type="protein sequence ID" value="KAF2000673.1"/>
    <property type="molecule type" value="Genomic_DNA"/>
</dbReference>
<sequence length="99" mass="10858">MSCLPTTQLSAVPSCAILLLTNKAVPDMLLWRRPSGDIAALKSNQRPATSRCICFYASFCKPCVGSQTQRHSASGTRAALRKSPHPISFWRRPPMSKPT</sequence>
<evidence type="ECO:0000313" key="2">
    <source>
        <dbReference type="EMBL" id="KAF2000673.1"/>
    </source>
</evidence>
<evidence type="ECO:0000256" key="1">
    <source>
        <dbReference type="SAM" id="MobiDB-lite"/>
    </source>
</evidence>
<accession>A0A6A5WFK1</accession>